<dbReference type="PANTHER" id="PTHR33375">
    <property type="entry name" value="CHROMOSOME-PARTITIONING PROTEIN PARB-RELATED"/>
    <property type="match status" value="1"/>
</dbReference>
<feature type="compositionally biased region" description="Acidic residues" evidence="2">
    <location>
        <begin position="370"/>
        <end position="379"/>
    </location>
</feature>
<dbReference type="Pfam" id="PF17762">
    <property type="entry name" value="HTH_ParB"/>
    <property type="match status" value="1"/>
</dbReference>
<evidence type="ECO:0000313" key="6">
    <source>
        <dbReference type="Proteomes" id="UP001235760"/>
    </source>
</evidence>
<dbReference type="SUPFAM" id="SSF109709">
    <property type="entry name" value="KorB DNA-binding domain-like"/>
    <property type="match status" value="1"/>
</dbReference>
<dbReference type="RefSeq" id="WP_305748938.1">
    <property type="nucleotide sequence ID" value="NZ_JAUZEE010000003.1"/>
</dbReference>
<reference evidence="5 6" key="1">
    <citation type="submission" date="2023-08" db="EMBL/GenBank/DDBJ databases">
        <authorList>
            <person name="Roldan D.M."/>
            <person name="Menes R.J."/>
        </authorList>
    </citation>
    <scope>NUCLEOTIDE SEQUENCE [LARGE SCALE GENOMIC DNA]</scope>
    <source>
        <strain evidence="5 6">CCM 2812</strain>
    </source>
</reference>
<proteinExistence type="inferred from homology"/>
<dbReference type="InterPro" id="IPR003115">
    <property type="entry name" value="ParB_N"/>
</dbReference>
<accession>A0ABT9G273</accession>
<comment type="caution">
    <text evidence="5">The sequence shown here is derived from an EMBL/GenBank/DDBJ whole genome shotgun (WGS) entry which is preliminary data.</text>
</comment>
<dbReference type="NCBIfam" id="TIGR00180">
    <property type="entry name" value="parB_part"/>
    <property type="match status" value="1"/>
</dbReference>
<dbReference type="SMART" id="SM00528">
    <property type="entry name" value="HNS"/>
    <property type="match status" value="1"/>
</dbReference>
<feature type="domain" description="DNA-binding protein H-NS-like C-terminal" evidence="4">
    <location>
        <begin position="517"/>
        <end position="561"/>
    </location>
</feature>
<dbReference type="InterPro" id="IPR041468">
    <property type="entry name" value="HTH_ParB/Spo0J"/>
</dbReference>
<dbReference type="InterPro" id="IPR036086">
    <property type="entry name" value="ParB/Sulfiredoxin_sf"/>
</dbReference>
<dbReference type="InterPro" id="IPR027444">
    <property type="entry name" value="H-NS_C_dom"/>
</dbReference>
<dbReference type="PANTHER" id="PTHR33375:SF7">
    <property type="entry name" value="CHROMOSOME 2-PARTITIONING PROTEIN PARB-RELATED"/>
    <property type="match status" value="1"/>
</dbReference>
<evidence type="ECO:0000259" key="4">
    <source>
        <dbReference type="SMART" id="SM00528"/>
    </source>
</evidence>
<feature type="region of interest" description="Disordered" evidence="2">
    <location>
        <begin position="349"/>
        <end position="380"/>
    </location>
</feature>
<dbReference type="InterPro" id="IPR037150">
    <property type="entry name" value="H-NS_C_dom_sf"/>
</dbReference>
<dbReference type="InterPro" id="IPR004437">
    <property type="entry name" value="ParB/RepB/Spo0J"/>
</dbReference>
<dbReference type="Pfam" id="PF00816">
    <property type="entry name" value="Histone_HNS"/>
    <property type="match status" value="1"/>
</dbReference>
<dbReference type="Proteomes" id="UP001235760">
    <property type="component" value="Unassembled WGS sequence"/>
</dbReference>
<evidence type="ECO:0000313" key="5">
    <source>
        <dbReference type="EMBL" id="MDP4300377.1"/>
    </source>
</evidence>
<dbReference type="SMART" id="SM00470">
    <property type="entry name" value="ParB"/>
    <property type="match status" value="1"/>
</dbReference>
<name>A0ABT9G273_LEPDI</name>
<evidence type="ECO:0000256" key="1">
    <source>
        <dbReference type="ARBA" id="ARBA00006295"/>
    </source>
</evidence>
<evidence type="ECO:0000256" key="2">
    <source>
        <dbReference type="SAM" id="MobiDB-lite"/>
    </source>
</evidence>
<protein>
    <submittedName>
        <fullName evidence="5">ParB/RepB/Spo0J family partition protein</fullName>
    </submittedName>
</protein>
<dbReference type="Pfam" id="PF02195">
    <property type="entry name" value="ParB_N"/>
    <property type="match status" value="1"/>
</dbReference>
<dbReference type="Gene3D" id="3.90.1530.30">
    <property type="match status" value="1"/>
</dbReference>
<dbReference type="InterPro" id="IPR050336">
    <property type="entry name" value="Chromosome_partition/occlusion"/>
</dbReference>
<dbReference type="SUPFAM" id="SSF110849">
    <property type="entry name" value="ParB/Sulfiredoxin"/>
    <property type="match status" value="1"/>
</dbReference>
<dbReference type="Gene3D" id="1.10.10.2830">
    <property type="match status" value="1"/>
</dbReference>
<gene>
    <name evidence="5" type="ORF">Q8X39_06980</name>
</gene>
<comment type="similarity">
    <text evidence="1">Belongs to the ParB family.</text>
</comment>
<organism evidence="5 6">
    <name type="scientific">Leptothrix discophora</name>
    <dbReference type="NCBI Taxonomy" id="89"/>
    <lineage>
        <taxon>Bacteria</taxon>
        <taxon>Pseudomonadati</taxon>
        <taxon>Pseudomonadota</taxon>
        <taxon>Betaproteobacteria</taxon>
        <taxon>Burkholderiales</taxon>
        <taxon>Sphaerotilaceae</taxon>
        <taxon>Leptothrix</taxon>
    </lineage>
</organism>
<dbReference type="SUPFAM" id="SSF81273">
    <property type="entry name" value="H-NS histone-like proteins"/>
    <property type="match status" value="1"/>
</dbReference>
<feature type="domain" description="ParB-like N-terminal" evidence="3">
    <location>
        <begin position="7"/>
        <end position="96"/>
    </location>
</feature>
<dbReference type="Gene3D" id="4.10.430.10">
    <property type="entry name" value="Histone-like protein H-NS, C-terminal domain"/>
    <property type="match status" value="1"/>
</dbReference>
<evidence type="ECO:0000259" key="3">
    <source>
        <dbReference type="SMART" id="SM00470"/>
    </source>
</evidence>
<sequence>MTTETLQRLPLSLLIDSPSNPRRSYPDLQELADNIQANGLLQPIVVREVRHSTGHEIVFGHCRVRAARLAGLDEIDCLVREMSDDEVAIAQLSENAARADVHPIEEADALARLMADHGLTIEALMRRTGKSRTAIYNRLKLATLTPEARDACQVHGIGAEIATLISRVPAALQMRAVSRVVMPQTWPGPGQPVAMPHRQAKEALKSGFTRALSEADFDPAEHYVNCDGPCTNCPRNSTVEPALAELGADVCTDIACHEARTRAAMAERIEQARSEGRVIDTLDDHTDLCDFVRYDSGRSVHVQDLVDEARSRGETLTIYLLLSEDGTDPDECIRDNDLERLKAARWPEIYGTAKPDDDDDTDAAGADATVDADDDEEDTDLSRTPIQAALIAHWARVQGAIIAKVRSTPRTPDDLRLMLRREVELVGNLGKAADELGLSDRIADLDDDADTTNTYVQLIDEMSADDLAAALVIIAVEDLPVSHTPCDLRLAQAQALAERYGVDPLAIAAQVEQDQQAQATKAHPVKYRHPTTGETWSGRGLKPRWLVQALDEGMTLDECEVRLVDDRTIDMFGAATGSAA</sequence>
<dbReference type="EMBL" id="JAUZEE010000003">
    <property type="protein sequence ID" value="MDP4300377.1"/>
    <property type="molecule type" value="Genomic_DNA"/>
</dbReference>
<keyword evidence="6" id="KW-1185">Reference proteome</keyword>